<dbReference type="Proteomes" id="UP000093352">
    <property type="component" value="Unassembled WGS sequence"/>
</dbReference>
<organism evidence="3 4">
    <name type="scientific">Criibacterium bergeronii</name>
    <dbReference type="NCBI Taxonomy" id="1871336"/>
    <lineage>
        <taxon>Bacteria</taxon>
        <taxon>Bacillati</taxon>
        <taxon>Bacillota</taxon>
        <taxon>Clostridia</taxon>
        <taxon>Peptostreptococcales</taxon>
        <taxon>Filifactoraceae</taxon>
        <taxon>Criibacterium</taxon>
    </lineage>
</organism>
<dbReference type="GO" id="GO:0006508">
    <property type="term" value="P:proteolysis"/>
    <property type="evidence" value="ECO:0007669"/>
    <property type="project" value="InterPro"/>
</dbReference>
<evidence type="ECO:0000256" key="1">
    <source>
        <dbReference type="ARBA" id="ARBA00022801"/>
    </source>
</evidence>
<protein>
    <submittedName>
        <fullName evidence="3">S9 family peptidase</fullName>
    </submittedName>
</protein>
<dbReference type="SUPFAM" id="SSF69322">
    <property type="entry name" value="Tricorn protease domain 2"/>
    <property type="match status" value="1"/>
</dbReference>
<dbReference type="PANTHER" id="PTHR42776:SF27">
    <property type="entry name" value="DIPEPTIDYL PEPTIDASE FAMILY MEMBER 6"/>
    <property type="match status" value="1"/>
</dbReference>
<dbReference type="PANTHER" id="PTHR42776">
    <property type="entry name" value="SERINE PEPTIDASE S9 FAMILY MEMBER"/>
    <property type="match status" value="1"/>
</dbReference>
<gene>
    <name evidence="3" type="ORF">BBG48_001780</name>
</gene>
<keyword evidence="4" id="KW-1185">Reference proteome</keyword>
<feature type="domain" description="Peptidase S9 prolyl oligopeptidase catalytic" evidence="2">
    <location>
        <begin position="424"/>
        <end position="631"/>
    </location>
</feature>
<evidence type="ECO:0000313" key="4">
    <source>
        <dbReference type="Proteomes" id="UP000093352"/>
    </source>
</evidence>
<keyword evidence="1" id="KW-0378">Hydrolase</keyword>
<dbReference type="AlphaFoldDB" id="A0A371INM8"/>
<evidence type="ECO:0000313" key="3">
    <source>
        <dbReference type="EMBL" id="RDY22098.1"/>
    </source>
</evidence>
<name>A0A371INM8_9FIRM</name>
<dbReference type="GO" id="GO:0004252">
    <property type="term" value="F:serine-type endopeptidase activity"/>
    <property type="evidence" value="ECO:0007669"/>
    <property type="project" value="TreeGrafter"/>
</dbReference>
<dbReference type="EMBL" id="MBEW02000002">
    <property type="protein sequence ID" value="RDY22098.1"/>
    <property type="molecule type" value="Genomic_DNA"/>
</dbReference>
<dbReference type="STRING" id="1871336.BBG48_07640"/>
<proteinExistence type="predicted"/>
<accession>A0A371INM8</accession>
<dbReference type="SUPFAM" id="SSF53474">
    <property type="entry name" value="alpha/beta-Hydrolases"/>
    <property type="match status" value="1"/>
</dbReference>
<dbReference type="Pfam" id="PF00326">
    <property type="entry name" value="Peptidase_S9"/>
    <property type="match status" value="1"/>
</dbReference>
<dbReference type="InterPro" id="IPR029058">
    <property type="entry name" value="AB_hydrolase_fold"/>
</dbReference>
<dbReference type="RefSeq" id="WP_068914273.1">
    <property type="nucleotide sequence ID" value="NZ_MBEW02000002.1"/>
</dbReference>
<dbReference type="InterPro" id="IPR001375">
    <property type="entry name" value="Peptidase_S9_cat"/>
</dbReference>
<reference evidence="3 4" key="1">
    <citation type="journal article" date="2016" name="Genome Announc.">
        <title>Draft Genome Sequence of Criibacterium bergeronii gen. nov., sp. nov., Strain CCRI-22567T, Isolated from a Vaginal Sample from a Woman with Bacterial Vaginosis.</title>
        <authorList>
            <person name="Maheux A.F."/>
            <person name="Berube E."/>
            <person name="Boudreau D.K."/>
            <person name="Raymond F."/>
            <person name="Corbeil J."/>
            <person name="Roy P.H."/>
            <person name="Boissinot M."/>
            <person name="Omar R.F."/>
        </authorList>
    </citation>
    <scope>NUCLEOTIDE SEQUENCE [LARGE SCALE GENOMIC DNA]</scope>
    <source>
        <strain evidence="3 4">CCRI-22567</strain>
    </source>
</reference>
<comment type="caution">
    <text evidence="3">The sequence shown here is derived from an EMBL/GenBank/DDBJ whole genome shotgun (WGS) entry which is preliminary data.</text>
</comment>
<dbReference type="Gene3D" id="3.40.50.1820">
    <property type="entry name" value="alpha/beta hydrolase"/>
    <property type="match status" value="1"/>
</dbReference>
<sequence>MKNKIKSDLKKIKYLKLDDFFKSTLVFEKIKMNVKKNAYENKLFYYENGKTKKISMDTDFDIVRLFSSRVIIYSAKKRQVTGFYIKNLDTKDKKLLFDIDYEVQDFAVTDDKKIVILVNEKDLMVNNETKVETTDLNYRFNGSGYVAGSAGRIFIYDLILGQLKKVTPKCQNVDFFNLNKKENKLFYLISDKNNLYNFNTPYVYDLDKCVTKCLYDKKDFEFTFVDYIDNKVVAVATNFKRYGLNENPKFYEIENGALNLYLENDYGFENTITSDVQYDQVDRFLTIKDSIYFLSTRGDKCSIYRLINGKAELYFDELTSVSDFVITDDELVVTGFKDTNLMELYSKKTSIDGKKTHGKLKKITKLSKKFEKSNKIYEIDKFKCELNCDIIYGYIIYPRGYDKNLNYPGVLYIHGGPKMVASHNFNYDLQLLSELGYFVFYTNPHGSDGLGDEFADIMGNWGKIDYDDLMNFTDVVLKNFKQIDKDRLAVIGGSYGGFAVNSIITKTDRFKLAIAQRSISNFVSFYGTSDIGAVFTSDQLNTEYDFEKLLEFSPIKNVDKINTKLLIMHSEKDFTCPLEQATEFYTQLKLNDKDVKLIIYKNENHNLSRTGSPKSRVQRLSDMSKFLTKNL</sequence>
<evidence type="ECO:0000259" key="2">
    <source>
        <dbReference type="Pfam" id="PF00326"/>
    </source>
</evidence>